<organism evidence="1 2">
    <name type="scientific">Chlamydia pecorum</name>
    <dbReference type="NCBI Taxonomy" id="85991"/>
    <lineage>
        <taxon>Bacteria</taxon>
        <taxon>Pseudomonadati</taxon>
        <taxon>Chlamydiota</taxon>
        <taxon>Chlamydiia</taxon>
        <taxon>Chlamydiales</taxon>
        <taxon>Chlamydiaceae</taxon>
        <taxon>Chlamydia/Chlamydophila group</taxon>
        <taxon>Chlamydia</taxon>
    </lineage>
</organism>
<dbReference type="RefSeq" id="WP_233637644.1">
    <property type="nucleotide sequence ID" value="NZ_LFRH01000001.1"/>
</dbReference>
<comment type="caution">
    <text evidence="1">The sequence shown here is derived from an EMBL/GenBank/DDBJ whole genome shotgun (WGS) entry which is preliminary data.</text>
</comment>
<proteinExistence type="predicted"/>
<dbReference type="AlphaFoldDB" id="A0AA40U627"/>
<name>A0AA40U627_9CHLA</name>
<evidence type="ECO:0000313" key="1">
    <source>
        <dbReference type="EMBL" id="KTF29129.1"/>
    </source>
</evidence>
<gene>
    <name evidence="1" type="ORF">cpL1_0340</name>
</gene>
<evidence type="ECO:0000313" key="2">
    <source>
        <dbReference type="Proteomes" id="UP000054301"/>
    </source>
</evidence>
<protein>
    <submittedName>
        <fullName evidence="1">Uncharacterized protein</fullName>
    </submittedName>
</protein>
<reference evidence="1 2" key="1">
    <citation type="submission" date="2015-06" db="EMBL/GenBank/DDBJ databases">
        <title>More than comparative genomics: Whole genome sequencing reveals elusive C. pecorum plasmid and re-evaluates genetic differences and phylogenetic relationships between C. pecorum from pig, cattle, sheep and koala hosts.</title>
        <authorList>
            <person name="Jelocnik M."/>
            <person name="Bachmann N.L."/>
            <person name="Kaltenboeck B."/>
            <person name="Waugh C."/>
            <person name="Woolford L."/>
            <person name="Speight N."/>
            <person name="Gillett A."/>
            <person name="Higgins D."/>
            <person name="Flanagan C."/>
            <person name="Myers G."/>
            <person name="Timms P."/>
            <person name="Polkinghorne A."/>
        </authorList>
    </citation>
    <scope>NUCLEOTIDE SEQUENCE [LARGE SCALE GENOMIC DNA]</scope>
    <source>
        <strain evidence="1 2">L1</strain>
    </source>
</reference>
<dbReference type="EMBL" id="LFRH01000001">
    <property type="protein sequence ID" value="KTF29129.1"/>
    <property type="molecule type" value="Genomic_DNA"/>
</dbReference>
<accession>A0AA40U627</accession>
<dbReference type="Proteomes" id="UP000054301">
    <property type="component" value="Unassembled WGS sequence"/>
</dbReference>
<sequence>MTMLLDFQFSLNYYLRVIELVIRDASRILVYDKKRHLLEAWPIDKSLSERYDTRAVTLQKALQLLFSSFAVPYSVLGRLLAIIDVRLREESRHIGVFCRIFRPEVYKKKNATIEKLLTLRTWMHLERQRPLEKISQATCKVFSRKGNFSSWEDFSHEVQADAPSTSTAVQEVARENLSLEAGVQMVMEALLTVLESQATFPLLSLELLELFLAERAQPLLPLSDPSFQFLHNLELLFISNRGDFQTLIMEMISPSNDILDQQLLSPQGKALAQFWQNSLEPRDLALIQGFLSEVVRKVVTRALASLKDTITPEHIGNIYSIRDSSLSLWIKMMRILLARWLLDFDQEVFSKLKHSIEYYRPRSSWRHKLLKLFMLKP</sequence>